<dbReference type="EMBL" id="CP071528">
    <property type="protein sequence ID" value="USQ15502.1"/>
    <property type="molecule type" value="Genomic_DNA"/>
</dbReference>
<evidence type="ECO:0000313" key="2">
    <source>
        <dbReference type="Proteomes" id="UP001057474"/>
    </source>
</evidence>
<organism evidence="1 2">
    <name type="scientific">Legionella lytica</name>
    <dbReference type="NCBI Taxonomy" id="96232"/>
    <lineage>
        <taxon>Bacteria</taxon>
        <taxon>Pseudomonadati</taxon>
        <taxon>Pseudomonadota</taxon>
        <taxon>Gammaproteobacteria</taxon>
        <taxon>Legionellales</taxon>
        <taxon>Legionellaceae</taxon>
        <taxon>Legionella</taxon>
    </lineage>
</organism>
<accession>A0ABY4YED2</accession>
<name>A0ABY4YED2_9GAMM</name>
<sequence>MFMFDKISANSQLHDLSLRYCANCLKKFFPRADQINSDVVRFFVPTLDALSRNHFAYIELSKEMVEAIYRIEDHFSIDLSEIAEVLHVEVGDLPSDERKEEIESFYAYSPEINFHFINQINV</sequence>
<evidence type="ECO:0000313" key="1">
    <source>
        <dbReference type="EMBL" id="USQ15502.1"/>
    </source>
</evidence>
<protein>
    <submittedName>
        <fullName evidence="1">Uncharacterized protein</fullName>
    </submittedName>
</protein>
<geneLocation type="plasmid" evidence="1 2">
    <name>pLlyPCM2298_1</name>
</geneLocation>
<reference evidence="1" key="1">
    <citation type="submission" date="2021-03" db="EMBL/GenBank/DDBJ databases">
        <title>Legionella lytica PCM 2298.</title>
        <authorList>
            <person name="Koper P."/>
        </authorList>
    </citation>
    <scope>NUCLEOTIDE SEQUENCE</scope>
    <source>
        <strain evidence="1">PCM 2298</strain>
        <plasmid evidence="1">pLlyPCM2298_1</plasmid>
    </source>
</reference>
<proteinExistence type="predicted"/>
<dbReference type="Proteomes" id="UP001057474">
    <property type="component" value="Plasmid pLlyPCM2298_1"/>
</dbReference>
<gene>
    <name evidence="1" type="ORF">J2N86_15295</name>
</gene>
<keyword evidence="1" id="KW-0614">Plasmid</keyword>
<keyword evidence="2" id="KW-1185">Reference proteome</keyword>